<dbReference type="EMBL" id="BEXD01000727">
    <property type="protein sequence ID" value="GBB89741.1"/>
    <property type="molecule type" value="Genomic_DNA"/>
</dbReference>
<proteinExistence type="predicted"/>
<evidence type="ECO:0000313" key="1">
    <source>
        <dbReference type="EMBL" id="GBB89741.1"/>
    </source>
</evidence>
<evidence type="ECO:0000313" key="2">
    <source>
        <dbReference type="Proteomes" id="UP000247702"/>
    </source>
</evidence>
<accession>A0A2Z6QYH0</accession>
<name>A0A2Z6QYH0_9GLOM</name>
<dbReference type="Proteomes" id="UP000247702">
    <property type="component" value="Unassembled WGS sequence"/>
</dbReference>
<reference evidence="1 2" key="1">
    <citation type="submission" date="2017-11" db="EMBL/GenBank/DDBJ databases">
        <title>The genome of Rhizophagus clarus HR1 reveals common genetic basis of auxotrophy among arbuscular mycorrhizal fungi.</title>
        <authorList>
            <person name="Kobayashi Y."/>
        </authorList>
    </citation>
    <scope>NUCLEOTIDE SEQUENCE [LARGE SCALE GENOMIC DNA]</scope>
    <source>
        <strain evidence="1 2">HR1</strain>
    </source>
</reference>
<keyword evidence="2" id="KW-1185">Reference proteome</keyword>
<organism evidence="1 2">
    <name type="scientific">Rhizophagus clarus</name>
    <dbReference type="NCBI Taxonomy" id="94130"/>
    <lineage>
        <taxon>Eukaryota</taxon>
        <taxon>Fungi</taxon>
        <taxon>Fungi incertae sedis</taxon>
        <taxon>Mucoromycota</taxon>
        <taxon>Glomeromycotina</taxon>
        <taxon>Glomeromycetes</taxon>
        <taxon>Glomerales</taxon>
        <taxon>Glomeraceae</taxon>
        <taxon>Rhizophagus</taxon>
    </lineage>
</organism>
<dbReference type="AlphaFoldDB" id="A0A2Z6QYH0"/>
<comment type="caution">
    <text evidence="1">The sequence shown here is derived from an EMBL/GenBank/DDBJ whole genome shotgun (WGS) entry which is preliminary data.</text>
</comment>
<sequence>MKKEHTLLNATDFVKYEDSEYTIFIYYIKNNQCGFIENCGKADKLILPNYLDITLFIDKYLSLCLYCIKSNFYLQEIEEQFVFRKRFGQIKSIRI</sequence>
<dbReference type="STRING" id="94130.A0A2Z6QYH0"/>
<gene>
    <name evidence="1" type="ORF">RclHR1_16520001</name>
</gene>
<protein>
    <submittedName>
        <fullName evidence="1">Uncharacterized protein</fullName>
    </submittedName>
</protein>